<dbReference type="EMBL" id="FN596260">
    <property type="protein sequence ID" value="CCB58854.1"/>
    <property type="molecule type" value="Genomic_DNA"/>
</dbReference>
<evidence type="ECO:0000313" key="2">
    <source>
        <dbReference type="Proteomes" id="UP000009183"/>
    </source>
</evidence>
<dbReference type="HOGENOM" id="CLU_3433965_0_0_1"/>
<evidence type="ECO:0000313" key="1">
    <source>
        <dbReference type="EMBL" id="CCB58854.1"/>
    </source>
</evidence>
<organism evidence="1 2">
    <name type="scientific">Vitis vinifera</name>
    <name type="common">Grape</name>
    <dbReference type="NCBI Taxonomy" id="29760"/>
    <lineage>
        <taxon>Eukaryota</taxon>
        <taxon>Viridiplantae</taxon>
        <taxon>Streptophyta</taxon>
        <taxon>Embryophyta</taxon>
        <taxon>Tracheophyta</taxon>
        <taxon>Spermatophyta</taxon>
        <taxon>Magnoliopsida</taxon>
        <taxon>eudicotyledons</taxon>
        <taxon>Gunneridae</taxon>
        <taxon>Pentapetalae</taxon>
        <taxon>rosids</taxon>
        <taxon>Vitales</taxon>
        <taxon>Vitaceae</taxon>
        <taxon>Viteae</taxon>
        <taxon>Vitis</taxon>
    </lineage>
</organism>
<sequence length="15" mass="1663">MENGEGTKNGKQNKK</sequence>
<proteinExistence type="predicted"/>
<name>F6HVZ1_VITVI</name>
<gene>
    <name evidence="1" type="ordered locus">VIT_10s0071g00800</name>
</gene>
<accession>F6HVZ1</accession>
<dbReference type="InParanoid" id="F6HVZ1"/>
<reference evidence="1" key="1">
    <citation type="submission" date="2011-05" db="EMBL/GenBank/DDBJ databases">
        <title>High quality assembly and annotation of grapevine genome.</title>
        <authorList>
            <person name="Vitulo N."/>
            <person name="Olivier J."/>
            <person name="Forcato C."/>
            <person name="Albiero A."/>
            <person name="D'Angelo M."/>
            <person name="Zimbello R."/>
            <person name="Schiavon R."/>
            <person name="Rigobello C."/>
            <person name="Policriti A."/>
            <person name="Clepet C."/>
            <person name="Casagrande A."/>
            <person name="Choisne N."/>
            <person name="Vezzi A."/>
            <person name="Hugueney P."/>
            <person name="Horner D."/>
            <person name="Mica E."/>
            <person name="Cattonaro F."/>
            <person name="Del Fabbro C."/>
            <person name="Alaux M."/>
            <person name="Di Gaspero G."/>
            <person name="Scalabrin S."/>
            <person name="Pesole G."/>
            <person name="Delledonne M."/>
            <person name="Pezzotti M."/>
            <person name="Pe E.M."/>
            <person name="Caboche M."/>
            <person name="Adam-Blondon A.-F."/>
            <person name="Weissenbach J."/>
            <person name="Quetier F."/>
            <person name="Wincker P."/>
            <person name="Morgante M."/>
            <person name="Valle G."/>
        </authorList>
    </citation>
    <scope>NUCLEOTIDE SEQUENCE</scope>
</reference>
<dbReference type="Proteomes" id="UP000009183">
    <property type="component" value="Chromosome 10"/>
</dbReference>
<keyword evidence="2" id="KW-1185">Reference proteome</keyword>
<protein>
    <submittedName>
        <fullName evidence="1">Uncharacterized protein</fullName>
    </submittedName>
</protein>